<dbReference type="AlphaFoldDB" id="W9JIR4"/>
<name>W9JIR4_FUSOX</name>
<proteinExistence type="predicted"/>
<protein>
    <submittedName>
        <fullName evidence="1">Uncharacterized protein</fullName>
    </submittedName>
</protein>
<reference evidence="1" key="2">
    <citation type="submission" date="2012-06" db="EMBL/GenBank/DDBJ databases">
        <title>Annotation of the Genome Sequence of Fusarium oxysporum Fo47.</title>
        <authorList>
            <consortium name="The Broad Institute Genomics Platform"/>
            <person name="Ma L.-J."/>
            <person name="Corby-Kistler H."/>
            <person name="Broz K."/>
            <person name="Gale L.R."/>
            <person name="Jonkers W."/>
            <person name="O'Donnell K."/>
            <person name="Ploetz R."/>
            <person name="Steinberg C."/>
            <person name="Schwartz D.C."/>
            <person name="VanEtten H."/>
            <person name="Zhou S."/>
            <person name="Young S.K."/>
            <person name="Zeng Q."/>
            <person name="Gargeya S."/>
            <person name="Fitzgerald M."/>
            <person name="Abouelleil A."/>
            <person name="Alvarado L."/>
            <person name="Chapman S.B."/>
            <person name="Gainer-Dewar J."/>
            <person name="Goldberg J."/>
            <person name="Griggs A."/>
            <person name="Gujja S."/>
            <person name="Hansen M."/>
            <person name="Howarth C."/>
            <person name="Imamovic A."/>
            <person name="Ireland A."/>
            <person name="Larimer J."/>
            <person name="McCowan C."/>
            <person name="Murphy C."/>
            <person name="Pearson M."/>
            <person name="Poon T.W."/>
            <person name="Priest M."/>
            <person name="Roberts A."/>
            <person name="Saif S."/>
            <person name="Shea T."/>
            <person name="Sykes S."/>
            <person name="Wortman J."/>
            <person name="Nusbaum C."/>
            <person name="Birren B."/>
        </authorList>
    </citation>
    <scope>NUCLEOTIDE SEQUENCE</scope>
    <source>
        <strain evidence="1">Fo47</strain>
    </source>
</reference>
<accession>W9JIR4</accession>
<reference evidence="1" key="1">
    <citation type="submission" date="2011-06" db="EMBL/GenBank/DDBJ databases">
        <title>The Genome Sequence of Fusarium oxysporum Fo47.</title>
        <authorList>
            <consortium name="The Broad Institute Genome Sequencing Platform"/>
            <person name="Ma L.-J."/>
            <person name="Gale L.R."/>
            <person name="Schwartz D.C."/>
            <person name="Zhou S."/>
            <person name="Corby-Kistler H."/>
            <person name="Young S.K."/>
            <person name="Zeng Q."/>
            <person name="Gargeya S."/>
            <person name="Fitzgerald M."/>
            <person name="Haas B."/>
            <person name="Abouelleil A."/>
            <person name="Alvarado L."/>
            <person name="Arachchi H.M."/>
            <person name="Berlin A."/>
            <person name="Brown A."/>
            <person name="Chapman S.B."/>
            <person name="Chen Z."/>
            <person name="Dunbar C."/>
            <person name="Freedman E."/>
            <person name="Gearin G."/>
            <person name="Gellesch M."/>
            <person name="Goldberg J."/>
            <person name="Griggs A."/>
            <person name="Gujja S."/>
            <person name="Heiman D."/>
            <person name="Howarth C."/>
            <person name="Larson L."/>
            <person name="Lui A."/>
            <person name="MacDonald P.J.P."/>
            <person name="Mehta T."/>
            <person name="Montmayeur A."/>
            <person name="Murphy C."/>
            <person name="Neiman D."/>
            <person name="Pearson M."/>
            <person name="Priest M."/>
            <person name="Roberts A."/>
            <person name="Saif S."/>
            <person name="Shea T."/>
            <person name="Shenoy N."/>
            <person name="Sisk P."/>
            <person name="Stolte C."/>
            <person name="Sykes S."/>
            <person name="Wortman J."/>
            <person name="Nusbaum C."/>
            <person name="Birren B."/>
        </authorList>
    </citation>
    <scope>NUCLEOTIDE SEQUENCE [LARGE SCALE GENOMIC DNA]</scope>
    <source>
        <strain evidence="1">Fo47</strain>
    </source>
</reference>
<dbReference type="HOGENOM" id="CLU_1992748_0_0_1"/>
<dbReference type="Proteomes" id="UP000030766">
    <property type="component" value="Unassembled WGS sequence"/>
</dbReference>
<evidence type="ECO:0000313" key="1">
    <source>
        <dbReference type="EMBL" id="EWZ31841.1"/>
    </source>
</evidence>
<dbReference type="EMBL" id="JH717907">
    <property type="protein sequence ID" value="EWZ31841.1"/>
    <property type="molecule type" value="Genomic_DNA"/>
</dbReference>
<gene>
    <name evidence="1" type="ORF">FOZG_14897</name>
</gene>
<dbReference type="VEuPathDB" id="FungiDB:FOZG_14897"/>
<organism evidence="1">
    <name type="scientific">Fusarium oxysporum Fo47</name>
    <dbReference type="NCBI Taxonomy" id="660027"/>
    <lineage>
        <taxon>Eukaryota</taxon>
        <taxon>Fungi</taxon>
        <taxon>Dikarya</taxon>
        <taxon>Ascomycota</taxon>
        <taxon>Pezizomycotina</taxon>
        <taxon>Sordariomycetes</taxon>
        <taxon>Hypocreomycetidae</taxon>
        <taxon>Hypocreales</taxon>
        <taxon>Nectriaceae</taxon>
        <taxon>Fusarium</taxon>
        <taxon>Fusarium oxysporum species complex</taxon>
    </lineage>
</organism>
<sequence>MFPHHSPIVTIEILTFLLLSPLLTSFMSHNYAFGINCERHFYHDTMPRTNLNAVKSDYISPILDRPVKRVIRANRFFFMSMFYFFDPTPSFFHHDFVIAELFPCASVAPAACAGPAAIGGQCTCLIFWRFCFFTPDMKMR</sequence>